<sequence>MAGAASQLVYVFHTVRSSGHGPVFAALCFVGPILDIVFERSLWSEPHIIEATDPQYLRMKSLLALSDRKYKQDIITGDIVQHITKELRRTIKLLGDTDSSSPYQQYRRLQGTPLRLAIKLASDLPMLYYAGNAIMNPTKFSLSTVATLQQIESLFSWTFQDLFYHAQSFFRGANKLQAVYDLEHVVHETKGGDLPYPPLGRPHEQGMPLELKDVSFSYPGASNKALDNVSLSIKAGQLVVIVGANGSGKSTIVNLLTRLYDATSGSITIDGEDIQKYRIADIRRATAALTQDHHLFPLSLSENIGLGNTAHVSDMDMIRAAAKQGGADGLLTRLADGFDTVLERPSGLQWGNDVQNCETTLLAEELEKMKKETDISGESFTFVVSRTFMRFTSGAVKLSHPEGESQLFKNLRQVREGKTMIFVTHRFAHLTKHADLILCMKEGSIIESGTHQELMNIDGEYCKMFNIQADDFD</sequence>
<dbReference type="Gene3D" id="1.20.1560.10">
    <property type="entry name" value="ABC transporter type 1, transmembrane domain"/>
    <property type="match status" value="1"/>
</dbReference>
<evidence type="ECO:0000313" key="8">
    <source>
        <dbReference type="EMBL" id="KAJ7221462.1"/>
    </source>
</evidence>
<comment type="subcellular location">
    <subcellularLocation>
        <location evidence="1">Membrane</location>
        <topology evidence="1">Multi-pass membrane protein</topology>
    </subcellularLocation>
</comment>
<evidence type="ECO:0000256" key="5">
    <source>
        <dbReference type="ARBA" id="ARBA00022989"/>
    </source>
</evidence>
<protein>
    <submittedName>
        <fullName evidence="8">P-loop containing nucleoside triphosphate hydrolase protein</fullName>
    </submittedName>
</protein>
<evidence type="ECO:0000256" key="3">
    <source>
        <dbReference type="ARBA" id="ARBA00022741"/>
    </source>
</evidence>
<dbReference type="Gene3D" id="3.40.50.300">
    <property type="entry name" value="P-loop containing nucleotide triphosphate hydrolases"/>
    <property type="match status" value="2"/>
</dbReference>
<comment type="caution">
    <text evidence="8">The sequence shown here is derived from an EMBL/GenBank/DDBJ whole genome shotgun (WGS) entry which is preliminary data.</text>
</comment>
<dbReference type="AlphaFoldDB" id="A0AAD6VSI1"/>
<dbReference type="InterPro" id="IPR003439">
    <property type="entry name" value="ABC_transporter-like_ATP-bd"/>
</dbReference>
<dbReference type="PROSITE" id="PS50893">
    <property type="entry name" value="ABC_TRANSPORTER_2"/>
    <property type="match status" value="1"/>
</dbReference>
<dbReference type="EMBL" id="JARJCW010000008">
    <property type="protein sequence ID" value="KAJ7221462.1"/>
    <property type="molecule type" value="Genomic_DNA"/>
</dbReference>
<dbReference type="SUPFAM" id="SSF52540">
    <property type="entry name" value="P-loop containing nucleoside triphosphate hydrolases"/>
    <property type="match status" value="1"/>
</dbReference>
<dbReference type="GO" id="GO:0005524">
    <property type="term" value="F:ATP binding"/>
    <property type="evidence" value="ECO:0007669"/>
    <property type="project" value="UniProtKB-KW"/>
</dbReference>
<proteinExistence type="predicted"/>
<evidence type="ECO:0000256" key="1">
    <source>
        <dbReference type="ARBA" id="ARBA00004141"/>
    </source>
</evidence>
<dbReference type="InterPro" id="IPR027417">
    <property type="entry name" value="P-loop_NTPase"/>
</dbReference>
<dbReference type="InterPro" id="IPR039421">
    <property type="entry name" value="Type_1_exporter"/>
</dbReference>
<evidence type="ECO:0000256" key="4">
    <source>
        <dbReference type="ARBA" id="ARBA00022840"/>
    </source>
</evidence>
<reference evidence="8" key="1">
    <citation type="submission" date="2023-03" db="EMBL/GenBank/DDBJ databases">
        <title>Massive genome expansion in bonnet fungi (Mycena s.s.) driven by repeated elements and novel gene families across ecological guilds.</title>
        <authorList>
            <consortium name="Lawrence Berkeley National Laboratory"/>
            <person name="Harder C.B."/>
            <person name="Miyauchi S."/>
            <person name="Viragh M."/>
            <person name="Kuo A."/>
            <person name="Thoen E."/>
            <person name="Andreopoulos B."/>
            <person name="Lu D."/>
            <person name="Skrede I."/>
            <person name="Drula E."/>
            <person name="Henrissat B."/>
            <person name="Morin E."/>
            <person name="Kohler A."/>
            <person name="Barry K."/>
            <person name="LaButti K."/>
            <person name="Morin E."/>
            <person name="Salamov A."/>
            <person name="Lipzen A."/>
            <person name="Mereny Z."/>
            <person name="Hegedus B."/>
            <person name="Baldrian P."/>
            <person name="Stursova M."/>
            <person name="Weitz H."/>
            <person name="Taylor A."/>
            <person name="Grigoriev I.V."/>
            <person name="Nagy L.G."/>
            <person name="Martin F."/>
            <person name="Kauserud H."/>
        </authorList>
    </citation>
    <scope>NUCLEOTIDE SEQUENCE</scope>
    <source>
        <strain evidence="8">9144</strain>
    </source>
</reference>
<dbReference type="PANTHER" id="PTHR43394">
    <property type="entry name" value="ATP-DEPENDENT PERMEASE MDL1, MITOCHONDRIAL"/>
    <property type="match status" value="1"/>
</dbReference>
<evidence type="ECO:0000256" key="2">
    <source>
        <dbReference type="ARBA" id="ARBA00022692"/>
    </source>
</evidence>
<keyword evidence="3" id="KW-0547">Nucleotide-binding</keyword>
<keyword evidence="8" id="KW-0378">Hydrolase</keyword>
<organism evidence="8 9">
    <name type="scientific">Mycena pura</name>
    <dbReference type="NCBI Taxonomy" id="153505"/>
    <lineage>
        <taxon>Eukaryota</taxon>
        <taxon>Fungi</taxon>
        <taxon>Dikarya</taxon>
        <taxon>Basidiomycota</taxon>
        <taxon>Agaricomycotina</taxon>
        <taxon>Agaricomycetes</taxon>
        <taxon>Agaricomycetidae</taxon>
        <taxon>Agaricales</taxon>
        <taxon>Marasmiineae</taxon>
        <taxon>Mycenaceae</taxon>
        <taxon>Mycena</taxon>
    </lineage>
</organism>
<evidence type="ECO:0000313" key="9">
    <source>
        <dbReference type="Proteomes" id="UP001219525"/>
    </source>
</evidence>
<keyword evidence="4" id="KW-0067">ATP-binding</keyword>
<dbReference type="InterPro" id="IPR003593">
    <property type="entry name" value="AAA+_ATPase"/>
</dbReference>
<gene>
    <name evidence="8" type="ORF">GGX14DRAFT_669817</name>
</gene>
<dbReference type="GO" id="GO:0016020">
    <property type="term" value="C:membrane"/>
    <property type="evidence" value="ECO:0007669"/>
    <property type="project" value="UniProtKB-SubCell"/>
</dbReference>
<keyword evidence="2" id="KW-0812">Transmembrane</keyword>
<evidence type="ECO:0000256" key="6">
    <source>
        <dbReference type="ARBA" id="ARBA00023136"/>
    </source>
</evidence>
<feature type="domain" description="ABC transporter" evidence="7">
    <location>
        <begin position="209"/>
        <end position="467"/>
    </location>
</feature>
<keyword evidence="5" id="KW-1133">Transmembrane helix</keyword>
<evidence type="ECO:0000259" key="7">
    <source>
        <dbReference type="PROSITE" id="PS50893"/>
    </source>
</evidence>
<dbReference type="Pfam" id="PF00005">
    <property type="entry name" value="ABC_tran"/>
    <property type="match status" value="1"/>
</dbReference>
<accession>A0AAD6VSI1</accession>
<keyword evidence="6" id="KW-0472">Membrane</keyword>
<dbReference type="Proteomes" id="UP001219525">
    <property type="component" value="Unassembled WGS sequence"/>
</dbReference>
<name>A0AAD6VSI1_9AGAR</name>
<dbReference type="PANTHER" id="PTHR43394:SF1">
    <property type="entry name" value="ATP-BINDING CASSETTE SUB-FAMILY B MEMBER 10, MITOCHONDRIAL"/>
    <property type="match status" value="1"/>
</dbReference>
<dbReference type="GO" id="GO:0016887">
    <property type="term" value="F:ATP hydrolysis activity"/>
    <property type="evidence" value="ECO:0007669"/>
    <property type="project" value="InterPro"/>
</dbReference>
<dbReference type="GO" id="GO:0015421">
    <property type="term" value="F:ABC-type oligopeptide transporter activity"/>
    <property type="evidence" value="ECO:0007669"/>
    <property type="project" value="TreeGrafter"/>
</dbReference>
<keyword evidence="9" id="KW-1185">Reference proteome</keyword>
<dbReference type="SMART" id="SM00382">
    <property type="entry name" value="AAA"/>
    <property type="match status" value="1"/>
</dbReference>
<dbReference type="InterPro" id="IPR036640">
    <property type="entry name" value="ABC1_TM_sf"/>
</dbReference>